<organism evidence="2 3">
    <name type="scientific">Calorimonas adulescens</name>
    <dbReference type="NCBI Taxonomy" id="2606906"/>
    <lineage>
        <taxon>Bacteria</taxon>
        <taxon>Bacillati</taxon>
        <taxon>Bacillota</taxon>
        <taxon>Clostridia</taxon>
        <taxon>Thermoanaerobacterales</taxon>
        <taxon>Thermoanaerobacteraceae</taxon>
        <taxon>Calorimonas</taxon>
    </lineage>
</organism>
<comment type="caution">
    <text evidence="2">The sequence shown here is derived from an EMBL/GenBank/DDBJ whole genome shotgun (WGS) entry which is preliminary data.</text>
</comment>
<evidence type="ECO:0000313" key="2">
    <source>
        <dbReference type="EMBL" id="TZE80960.1"/>
    </source>
</evidence>
<dbReference type="InterPro" id="IPR029063">
    <property type="entry name" value="SAM-dependent_MTases_sf"/>
</dbReference>
<proteinExistence type="predicted"/>
<keyword evidence="2" id="KW-0808">Transferase</keyword>
<dbReference type="Pfam" id="PF13847">
    <property type="entry name" value="Methyltransf_31"/>
    <property type="match status" value="1"/>
</dbReference>
<dbReference type="GO" id="GO:0032259">
    <property type="term" value="P:methylation"/>
    <property type="evidence" value="ECO:0007669"/>
    <property type="project" value="UniProtKB-KW"/>
</dbReference>
<dbReference type="InterPro" id="IPR025714">
    <property type="entry name" value="Methyltranfer_dom"/>
</dbReference>
<evidence type="ECO:0000313" key="3">
    <source>
        <dbReference type="Proteomes" id="UP000322976"/>
    </source>
</evidence>
<gene>
    <name evidence="2" type="ORF">FWJ32_11230</name>
</gene>
<protein>
    <submittedName>
        <fullName evidence="2">Class I SAM-dependent methyltransferase</fullName>
    </submittedName>
</protein>
<keyword evidence="3" id="KW-1185">Reference proteome</keyword>
<dbReference type="EMBL" id="VTPS01000020">
    <property type="protein sequence ID" value="TZE80960.1"/>
    <property type="molecule type" value="Genomic_DNA"/>
</dbReference>
<keyword evidence="2" id="KW-0489">Methyltransferase</keyword>
<feature type="domain" description="Methyltransferase" evidence="1">
    <location>
        <begin position="36"/>
        <end position="141"/>
    </location>
</feature>
<dbReference type="GO" id="GO:0008168">
    <property type="term" value="F:methyltransferase activity"/>
    <property type="evidence" value="ECO:0007669"/>
    <property type="project" value="UniProtKB-KW"/>
</dbReference>
<dbReference type="SUPFAM" id="SSF53335">
    <property type="entry name" value="S-adenosyl-L-methionine-dependent methyltransferases"/>
    <property type="match status" value="1"/>
</dbReference>
<dbReference type="PANTHER" id="PTHR43591">
    <property type="entry name" value="METHYLTRANSFERASE"/>
    <property type="match status" value="1"/>
</dbReference>
<dbReference type="AlphaFoldDB" id="A0A5D8Q8Q5"/>
<dbReference type="Gene3D" id="3.40.50.150">
    <property type="entry name" value="Vaccinia Virus protein VP39"/>
    <property type="match status" value="1"/>
</dbReference>
<reference evidence="2 3" key="1">
    <citation type="submission" date="2019-08" db="EMBL/GenBank/DDBJ databases">
        <title>Calorimonas adulescens gen. nov., sp. nov., an anaerobic thermophilic bacterium from Sakhalin hot spring.</title>
        <authorList>
            <person name="Khomyakova M.A."/>
            <person name="Merkel A.Y."/>
            <person name="Novikov A."/>
            <person name="Bonch-Osmolovskaya E.A."/>
            <person name="Slobodkin A.I."/>
        </authorList>
    </citation>
    <scope>NUCLEOTIDE SEQUENCE [LARGE SCALE GENOMIC DNA]</scope>
    <source>
        <strain evidence="2 3">A05MB</strain>
    </source>
</reference>
<sequence length="197" mass="22592">MDNLKYFDDIAQKWDEIVKHDYSKIDFVLDMLDMAEGDKVLDVGTGTGVLIPLLLKRVGDKGSITAIDISKEMLKVAKKKYNYPNVSFIEANIENFSAKDKSYDYIFFYSVFPHIGDKAKAVENARRLLKDNGYIIIFHSESRRAINELHSQIPGLSDHFLPPIDEIMDILDKNHMECVESIDNEDMFLVIGRNRLA</sequence>
<evidence type="ECO:0000259" key="1">
    <source>
        <dbReference type="Pfam" id="PF13847"/>
    </source>
</evidence>
<accession>A0A5D8Q8Q5</accession>
<name>A0A5D8Q8Q5_9THEO</name>
<dbReference type="CDD" id="cd02440">
    <property type="entry name" value="AdoMet_MTases"/>
    <property type="match status" value="1"/>
</dbReference>
<dbReference type="Proteomes" id="UP000322976">
    <property type="component" value="Unassembled WGS sequence"/>
</dbReference>
<dbReference type="RefSeq" id="WP_149546049.1">
    <property type="nucleotide sequence ID" value="NZ_VTPS01000020.1"/>
</dbReference>
<dbReference type="PANTHER" id="PTHR43591:SF110">
    <property type="entry name" value="RHODANESE DOMAIN-CONTAINING PROTEIN"/>
    <property type="match status" value="1"/>
</dbReference>